<organism evidence="2 3">
    <name type="scientific">Halobaculum marinum</name>
    <dbReference type="NCBI Taxonomy" id="3031996"/>
    <lineage>
        <taxon>Archaea</taxon>
        <taxon>Methanobacteriati</taxon>
        <taxon>Methanobacteriota</taxon>
        <taxon>Stenosarchaea group</taxon>
        <taxon>Halobacteria</taxon>
        <taxon>Halobacteriales</taxon>
        <taxon>Haloferacaceae</taxon>
        <taxon>Halobaculum</taxon>
    </lineage>
</organism>
<keyword evidence="1" id="KW-0472">Membrane</keyword>
<keyword evidence="1" id="KW-0812">Transmembrane</keyword>
<comment type="caution">
    <text evidence="2">The sequence shown here is derived from an EMBL/GenBank/DDBJ whole genome shotgun (WGS) entry which is preliminary data.</text>
</comment>
<gene>
    <name evidence="2" type="ORF">ACFQKD_14575</name>
</gene>
<dbReference type="EMBL" id="JBHTAG010000003">
    <property type="protein sequence ID" value="MFC7098532.1"/>
    <property type="molecule type" value="Genomic_DNA"/>
</dbReference>
<reference evidence="2 3" key="1">
    <citation type="journal article" date="2019" name="Int. J. Syst. Evol. Microbiol.">
        <title>The Global Catalogue of Microorganisms (GCM) 10K type strain sequencing project: providing services to taxonomists for standard genome sequencing and annotation.</title>
        <authorList>
            <consortium name="The Broad Institute Genomics Platform"/>
            <consortium name="The Broad Institute Genome Sequencing Center for Infectious Disease"/>
            <person name="Wu L."/>
            <person name="Ma J."/>
        </authorList>
    </citation>
    <scope>NUCLEOTIDE SEQUENCE [LARGE SCALE GENOMIC DNA]</scope>
    <source>
        <strain evidence="2 3">DT55</strain>
    </source>
</reference>
<accession>A0ABD5X4L7</accession>
<feature type="transmembrane region" description="Helical" evidence="1">
    <location>
        <begin position="85"/>
        <end position="108"/>
    </location>
</feature>
<name>A0ABD5X4L7_9EURY</name>
<dbReference type="Proteomes" id="UP001596388">
    <property type="component" value="Unassembled WGS sequence"/>
</dbReference>
<dbReference type="RefSeq" id="WP_276236935.1">
    <property type="nucleotide sequence ID" value="NZ_CP119989.1"/>
</dbReference>
<dbReference type="GeneID" id="79270540"/>
<keyword evidence="1" id="KW-1133">Transmembrane helix</keyword>
<keyword evidence="3" id="KW-1185">Reference proteome</keyword>
<protein>
    <submittedName>
        <fullName evidence="2">Uncharacterized protein</fullName>
    </submittedName>
</protein>
<feature type="transmembrane region" description="Helical" evidence="1">
    <location>
        <begin position="128"/>
        <end position="149"/>
    </location>
</feature>
<evidence type="ECO:0000313" key="3">
    <source>
        <dbReference type="Proteomes" id="UP001596388"/>
    </source>
</evidence>
<evidence type="ECO:0000256" key="1">
    <source>
        <dbReference type="SAM" id="Phobius"/>
    </source>
</evidence>
<proteinExistence type="predicted"/>
<evidence type="ECO:0000313" key="2">
    <source>
        <dbReference type="EMBL" id="MFC7098532.1"/>
    </source>
</evidence>
<sequence length="154" mass="15851">MSEGGSLLRTVALRPAEASFGSRRERLASATLIGVLAGVLGATATYSLRLQELAPGWAGEVSMGVLVLASGVLVKLLCEELRTSISALVIAVVAGGVVAFATAVAPYVLLNIDTLGGFALLPTFRDVITFLVFGQVPLQITGYLLAIVYDGATA</sequence>
<dbReference type="AlphaFoldDB" id="A0ABD5X4L7"/>
<feature type="transmembrane region" description="Helical" evidence="1">
    <location>
        <begin position="27"/>
        <end position="48"/>
    </location>
</feature>
<feature type="transmembrane region" description="Helical" evidence="1">
    <location>
        <begin position="54"/>
        <end position="78"/>
    </location>
</feature>